<sequence length="89" mass="10062">MINEGPSDIFITAYFLVPTTRSAAILKKINPLTISPIRIQRTSSSGDTHASVDVKENETLARIGKFLVSQLQVEYEWKVRYAARKRVQP</sequence>
<dbReference type="OrthoDB" id="2691388at2759"/>
<proteinExistence type="predicted"/>
<dbReference type="InParanoid" id="A0A1B7MRC4"/>
<evidence type="ECO:0000313" key="2">
    <source>
        <dbReference type="Proteomes" id="UP000092154"/>
    </source>
</evidence>
<dbReference type="Proteomes" id="UP000092154">
    <property type="component" value="Unassembled WGS sequence"/>
</dbReference>
<dbReference type="EMBL" id="KV448530">
    <property type="protein sequence ID" value="OAX35121.1"/>
    <property type="molecule type" value="Genomic_DNA"/>
</dbReference>
<gene>
    <name evidence="1" type="ORF">K503DRAFT_393949</name>
</gene>
<dbReference type="AlphaFoldDB" id="A0A1B7MRC4"/>
<reference evidence="1 2" key="1">
    <citation type="submission" date="2016-06" db="EMBL/GenBank/DDBJ databases">
        <title>Comparative genomics of the ectomycorrhizal sister species Rhizopogon vinicolor and Rhizopogon vesiculosus (Basidiomycota: Boletales) reveals a divergence of the mating type B locus.</title>
        <authorList>
            <consortium name="DOE Joint Genome Institute"/>
            <person name="Mujic A.B."/>
            <person name="Kuo A."/>
            <person name="Tritt A."/>
            <person name="Lipzen A."/>
            <person name="Chen C."/>
            <person name="Johnson J."/>
            <person name="Sharma A."/>
            <person name="Barry K."/>
            <person name="Grigoriev I.V."/>
            <person name="Spatafora J.W."/>
        </authorList>
    </citation>
    <scope>NUCLEOTIDE SEQUENCE [LARGE SCALE GENOMIC DNA]</scope>
    <source>
        <strain evidence="1 2">AM-OR11-026</strain>
    </source>
</reference>
<name>A0A1B7MRC4_9AGAM</name>
<evidence type="ECO:0000313" key="1">
    <source>
        <dbReference type="EMBL" id="OAX35121.1"/>
    </source>
</evidence>
<protein>
    <submittedName>
        <fullName evidence="1">Uncharacterized protein</fullName>
    </submittedName>
</protein>
<keyword evidence="2" id="KW-1185">Reference proteome</keyword>
<organism evidence="1 2">
    <name type="scientific">Rhizopogon vinicolor AM-OR11-026</name>
    <dbReference type="NCBI Taxonomy" id="1314800"/>
    <lineage>
        <taxon>Eukaryota</taxon>
        <taxon>Fungi</taxon>
        <taxon>Dikarya</taxon>
        <taxon>Basidiomycota</taxon>
        <taxon>Agaricomycotina</taxon>
        <taxon>Agaricomycetes</taxon>
        <taxon>Agaricomycetidae</taxon>
        <taxon>Boletales</taxon>
        <taxon>Suillineae</taxon>
        <taxon>Rhizopogonaceae</taxon>
        <taxon>Rhizopogon</taxon>
    </lineage>
</organism>
<accession>A0A1B7MRC4</accession>